<keyword evidence="2" id="KW-1185">Reference proteome</keyword>
<evidence type="ECO:0008006" key="3">
    <source>
        <dbReference type="Google" id="ProtNLM"/>
    </source>
</evidence>
<evidence type="ECO:0000313" key="2">
    <source>
        <dbReference type="Proteomes" id="UP000423645"/>
    </source>
</evidence>
<dbReference type="KEGG" id="vg:77951931"/>
<sequence>MTLVKPKPYGFMQQLPEGMYTRAQVAEKIGKSRDTVRRWHENGTYKATHQETFGDVTVWLYTEDDVKAMKQIARHLTPGRKPKEE</sequence>
<proteinExistence type="predicted"/>
<dbReference type="InterPro" id="IPR009061">
    <property type="entry name" value="DNA-bd_dom_put_sf"/>
</dbReference>
<protein>
    <recommendedName>
        <fullName evidence="3">Helix-turn-helix DNA binding domain protein</fullName>
    </recommendedName>
</protein>
<dbReference type="Gene3D" id="1.10.1660.10">
    <property type="match status" value="1"/>
</dbReference>
<accession>A0A649VKT5</accession>
<organism evidence="1 2">
    <name type="scientific">Gordonia phage Chidiebere</name>
    <dbReference type="NCBI Taxonomy" id="2656530"/>
    <lineage>
        <taxon>Viruses</taxon>
        <taxon>Duplodnaviria</taxon>
        <taxon>Heunggongvirae</taxon>
        <taxon>Uroviricota</taxon>
        <taxon>Caudoviricetes</taxon>
        <taxon>Chidieberevirus</taxon>
        <taxon>Chidieberevirus chidiebere</taxon>
    </lineage>
</organism>
<evidence type="ECO:0000313" key="1">
    <source>
        <dbReference type="EMBL" id="QGJ92977.1"/>
    </source>
</evidence>
<dbReference type="GeneID" id="77951931"/>
<dbReference type="EMBL" id="MN586022">
    <property type="protein sequence ID" value="QGJ92977.1"/>
    <property type="molecule type" value="Genomic_DNA"/>
</dbReference>
<name>A0A649VKT5_9CAUD</name>
<dbReference type="Proteomes" id="UP000423645">
    <property type="component" value="Segment"/>
</dbReference>
<dbReference type="SUPFAM" id="SSF46955">
    <property type="entry name" value="Putative DNA-binding domain"/>
    <property type="match status" value="1"/>
</dbReference>
<reference evidence="1 2" key="1">
    <citation type="submission" date="2019-10" db="EMBL/GenBank/DDBJ databases">
        <authorList>
            <person name="Zack K.M."/>
            <person name="Garlena R.A."/>
            <person name="Russell D.A."/>
            <person name="Pope W.H."/>
            <person name="Jacobs-Sera D."/>
            <person name="Hatfull G.F."/>
        </authorList>
    </citation>
    <scope>NUCLEOTIDE SEQUENCE [LARGE SCALE GENOMIC DNA]</scope>
</reference>
<dbReference type="RefSeq" id="YP_010675605.1">
    <property type="nucleotide sequence ID" value="NC_071005.1"/>
</dbReference>
<gene>
    <name evidence="1" type="primary">87</name>
    <name evidence="1" type="ORF">PBI_CHIDIEBERE_87</name>
</gene>